<evidence type="ECO:0000313" key="3">
    <source>
        <dbReference type="EMBL" id="GFP40482.1"/>
    </source>
</evidence>
<feature type="region of interest" description="Disordered" evidence="1">
    <location>
        <begin position="1"/>
        <end position="30"/>
    </location>
</feature>
<dbReference type="Proteomes" id="UP000569018">
    <property type="component" value="Unassembled WGS sequence"/>
</dbReference>
<organism evidence="2 5">
    <name type="scientific">Candidatus Hakubella thermalkaliphila</name>
    <dbReference type="NCBI Taxonomy" id="2754717"/>
    <lineage>
        <taxon>Bacteria</taxon>
        <taxon>Bacillati</taxon>
        <taxon>Actinomycetota</taxon>
        <taxon>Actinomycetota incertae sedis</taxon>
        <taxon>Candidatus Hakubellales</taxon>
        <taxon>Candidatus Hakubellaceae</taxon>
        <taxon>Candidatus Hakubella</taxon>
    </lineage>
</organism>
<accession>A0A6V8NUD9</accession>
<dbReference type="AlphaFoldDB" id="A0A6V8NUD9"/>
<reference evidence="4 5" key="1">
    <citation type="journal article" date="2020" name="Front. Microbiol.">
        <title>Single-cell genomics of novel Actinobacteria with the Wood-Ljungdahl pathway discovered in a serpentinizing system.</title>
        <authorList>
            <person name="Merino N."/>
            <person name="Kawai M."/>
            <person name="Boyd E.S."/>
            <person name="Colman D.R."/>
            <person name="McGlynn S.E."/>
            <person name="Nealson K.H."/>
            <person name="Kurokawa K."/>
            <person name="Hongoh Y."/>
        </authorList>
    </citation>
    <scope>NUCLEOTIDE SEQUENCE [LARGE SCALE GENOMIC DNA]</scope>
    <source>
        <strain evidence="2 5">S09_30</strain>
        <strain evidence="3 4">S47</strain>
    </source>
</reference>
<sequence length="70" mass="7699">MRKVRRDNTGDPQASSLGGKDDYKAKPKCRPKCLRESEGRKVLIEGRDNITLPEGSLPALVMVSKQGKTS</sequence>
<gene>
    <name evidence="2" type="ORF">HKBW3S09_01358</name>
    <name evidence="3" type="ORF">HKBW3S47_02179</name>
</gene>
<dbReference type="Proteomes" id="UP000585609">
    <property type="component" value="Unassembled WGS sequence"/>
</dbReference>
<protein>
    <submittedName>
        <fullName evidence="2">Uncharacterized protein</fullName>
    </submittedName>
</protein>
<dbReference type="EMBL" id="BLSD01000271">
    <property type="protein sequence ID" value="GFP40482.1"/>
    <property type="molecule type" value="Genomic_DNA"/>
</dbReference>
<comment type="caution">
    <text evidence="2">The sequence shown here is derived from an EMBL/GenBank/DDBJ whole genome shotgun (WGS) entry which is preliminary data.</text>
</comment>
<dbReference type="EMBL" id="BLRW01000239">
    <property type="protein sequence ID" value="GFP23892.1"/>
    <property type="molecule type" value="Genomic_DNA"/>
</dbReference>
<evidence type="ECO:0000256" key="1">
    <source>
        <dbReference type="SAM" id="MobiDB-lite"/>
    </source>
</evidence>
<evidence type="ECO:0000313" key="2">
    <source>
        <dbReference type="EMBL" id="GFP23892.1"/>
    </source>
</evidence>
<evidence type="ECO:0000313" key="5">
    <source>
        <dbReference type="Proteomes" id="UP000585609"/>
    </source>
</evidence>
<name>A0A6V8NUD9_9ACTN</name>
<evidence type="ECO:0000313" key="4">
    <source>
        <dbReference type="Proteomes" id="UP000569018"/>
    </source>
</evidence>
<proteinExistence type="predicted"/>